<dbReference type="PANTHER" id="PTHR43294">
    <property type="entry name" value="SODIUM/POTASSIUM-TRANSPORTING ATPASE SUBUNIT ALPHA"/>
    <property type="match status" value="1"/>
</dbReference>
<dbReference type="Pfam" id="PF00122">
    <property type="entry name" value="E1-E2_ATPase"/>
    <property type="match status" value="1"/>
</dbReference>
<dbReference type="AlphaFoldDB" id="A0A9W5Y176"/>
<dbReference type="RefSeq" id="WP_261851643.1">
    <property type="nucleotide sequence ID" value="NZ_BQXY01000002.1"/>
</dbReference>
<dbReference type="GO" id="GO:0016887">
    <property type="term" value="F:ATP hydrolysis activity"/>
    <property type="evidence" value="ECO:0007669"/>
    <property type="project" value="InterPro"/>
</dbReference>
<name>A0A9W5Y176_9CLOT</name>
<feature type="domain" description="P-type ATPase A" evidence="4">
    <location>
        <begin position="30"/>
        <end position="97"/>
    </location>
</feature>
<keyword evidence="3" id="KW-0472">Membrane</keyword>
<gene>
    <name evidence="5" type="ORF">CFOLD11_14530</name>
</gene>
<evidence type="ECO:0000259" key="4">
    <source>
        <dbReference type="Pfam" id="PF00122"/>
    </source>
</evidence>
<comment type="subcellular location">
    <subcellularLocation>
        <location evidence="1">Cell membrane</location>
        <topology evidence="1">Multi-pass membrane protein</topology>
    </subcellularLocation>
</comment>
<keyword evidence="6" id="KW-1185">Reference proteome</keyword>
<sequence length="119" mass="13671">MLIFVLFVCSITFFQQWKTDRTMNALKNLVSPEIHGLRDAKKIKIKSSELVPNDIVYISQGERIPADCEVVEASNFYVDEAILTGESELAYKQCKNQCGEVFTLCWNASSFWDIFHLQL</sequence>
<dbReference type="GO" id="GO:0005886">
    <property type="term" value="C:plasma membrane"/>
    <property type="evidence" value="ECO:0007669"/>
    <property type="project" value="UniProtKB-SubCell"/>
</dbReference>
<dbReference type="Gene3D" id="2.70.150.10">
    <property type="entry name" value="Calcium-transporting ATPase, cytoplasmic transduction domain A"/>
    <property type="match status" value="1"/>
</dbReference>
<dbReference type="EMBL" id="BQXY01000002">
    <property type="protein sequence ID" value="GKU24627.1"/>
    <property type="molecule type" value="Genomic_DNA"/>
</dbReference>
<dbReference type="InterPro" id="IPR001757">
    <property type="entry name" value="P_typ_ATPase"/>
</dbReference>
<dbReference type="GO" id="GO:1902600">
    <property type="term" value="P:proton transmembrane transport"/>
    <property type="evidence" value="ECO:0007669"/>
    <property type="project" value="TreeGrafter"/>
</dbReference>
<protein>
    <recommendedName>
        <fullName evidence="4">P-type ATPase A domain-containing protein</fullName>
    </recommendedName>
</protein>
<dbReference type="InterPro" id="IPR059000">
    <property type="entry name" value="ATPase_P-type_domA"/>
</dbReference>
<dbReference type="PANTHER" id="PTHR43294:SF21">
    <property type="entry name" value="CATION TRANSPORTING ATPASE"/>
    <property type="match status" value="1"/>
</dbReference>
<dbReference type="GO" id="GO:0005524">
    <property type="term" value="F:ATP binding"/>
    <property type="evidence" value="ECO:0007669"/>
    <property type="project" value="InterPro"/>
</dbReference>
<dbReference type="GO" id="GO:0005391">
    <property type="term" value="F:P-type sodium:potassium-exchanging transporter activity"/>
    <property type="evidence" value="ECO:0007669"/>
    <property type="project" value="TreeGrafter"/>
</dbReference>
<dbReference type="InterPro" id="IPR050510">
    <property type="entry name" value="Cation_transp_ATPase_P-type"/>
</dbReference>
<comment type="caution">
    <text evidence="5">The sequence shown here is derived from an EMBL/GenBank/DDBJ whole genome shotgun (WGS) entry which is preliminary data.</text>
</comment>
<dbReference type="Proteomes" id="UP001057868">
    <property type="component" value="Unassembled WGS sequence"/>
</dbReference>
<evidence type="ECO:0000313" key="5">
    <source>
        <dbReference type="EMBL" id="GKU24627.1"/>
    </source>
</evidence>
<dbReference type="NCBIfam" id="TIGR01494">
    <property type="entry name" value="ATPase_P-type"/>
    <property type="match status" value="1"/>
</dbReference>
<accession>A0A9W5Y176</accession>
<evidence type="ECO:0000256" key="1">
    <source>
        <dbReference type="ARBA" id="ARBA00004651"/>
    </source>
</evidence>
<evidence type="ECO:0000256" key="2">
    <source>
        <dbReference type="ARBA" id="ARBA00005675"/>
    </source>
</evidence>
<dbReference type="Gene3D" id="1.20.1110.10">
    <property type="entry name" value="Calcium-transporting ATPase, transmembrane domain"/>
    <property type="match status" value="1"/>
</dbReference>
<proteinExistence type="inferred from homology"/>
<reference evidence="5" key="1">
    <citation type="journal article" date="2023" name="Int. J. Syst. Evol. Microbiol.">
        <title>&lt;i&gt;Clostridium folliculivorans&lt;/i&gt; sp. nov., isolated from soil samples of an organic paddy in Japan.</title>
        <authorList>
            <person name="Tazawa J."/>
            <person name="Kobayashi H."/>
            <person name="Tanizawa Y."/>
            <person name="Uchino A."/>
            <person name="Tanaka F."/>
            <person name="Urashima Y."/>
            <person name="Miura S."/>
            <person name="Sakamoto M."/>
            <person name="Ohkuma M."/>
            <person name="Tohno M."/>
        </authorList>
    </citation>
    <scope>NUCLEOTIDE SEQUENCE</scope>
    <source>
        <strain evidence="5">D1-1</strain>
    </source>
</reference>
<dbReference type="GO" id="GO:0036376">
    <property type="term" value="P:sodium ion export across plasma membrane"/>
    <property type="evidence" value="ECO:0007669"/>
    <property type="project" value="TreeGrafter"/>
</dbReference>
<evidence type="ECO:0000256" key="3">
    <source>
        <dbReference type="ARBA" id="ARBA00022475"/>
    </source>
</evidence>
<dbReference type="GO" id="GO:0006883">
    <property type="term" value="P:intracellular sodium ion homeostasis"/>
    <property type="evidence" value="ECO:0007669"/>
    <property type="project" value="TreeGrafter"/>
</dbReference>
<dbReference type="GO" id="GO:1990573">
    <property type="term" value="P:potassium ion import across plasma membrane"/>
    <property type="evidence" value="ECO:0007669"/>
    <property type="project" value="TreeGrafter"/>
</dbReference>
<dbReference type="InterPro" id="IPR008250">
    <property type="entry name" value="ATPase_P-typ_transduc_dom_A_sf"/>
</dbReference>
<organism evidence="5 6">
    <name type="scientific">Clostridium folliculivorans</name>
    <dbReference type="NCBI Taxonomy" id="2886038"/>
    <lineage>
        <taxon>Bacteria</taxon>
        <taxon>Bacillati</taxon>
        <taxon>Bacillota</taxon>
        <taxon>Clostridia</taxon>
        <taxon>Eubacteriales</taxon>
        <taxon>Clostridiaceae</taxon>
        <taxon>Clostridium</taxon>
    </lineage>
</organism>
<dbReference type="SUPFAM" id="SSF81653">
    <property type="entry name" value="Calcium ATPase, transduction domain A"/>
    <property type="match status" value="1"/>
</dbReference>
<evidence type="ECO:0000313" key="6">
    <source>
        <dbReference type="Proteomes" id="UP001057868"/>
    </source>
</evidence>
<dbReference type="GO" id="GO:0030007">
    <property type="term" value="P:intracellular potassium ion homeostasis"/>
    <property type="evidence" value="ECO:0007669"/>
    <property type="project" value="TreeGrafter"/>
</dbReference>
<keyword evidence="3" id="KW-1003">Cell membrane</keyword>
<comment type="similarity">
    <text evidence="2">Belongs to the cation transport ATPase (P-type) (TC 3.A.3) family. Type IIA subfamily.</text>
</comment>